<reference evidence="2 3" key="1">
    <citation type="submission" date="2018-01" db="EMBL/GenBank/DDBJ databases">
        <title>Draft genome sequence of Paucibacter aquatile CR182 isolated from freshwater of the Nakdong River.</title>
        <authorList>
            <person name="Choi A."/>
            <person name="Chung E.J."/>
        </authorList>
    </citation>
    <scope>NUCLEOTIDE SEQUENCE [LARGE SCALE GENOMIC DNA]</scope>
    <source>
        <strain evidence="2 3">CR182</strain>
    </source>
</reference>
<dbReference type="AlphaFoldDB" id="A0A2N8L0G7"/>
<dbReference type="EMBL" id="POSP01000003">
    <property type="protein sequence ID" value="PND39196.1"/>
    <property type="molecule type" value="Genomic_DNA"/>
</dbReference>
<gene>
    <name evidence="2" type="ORF">C1O66_17810</name>
</gene>
<evidence type="ECO:0000256" key="1">
    <source>
        <dbReference type="SAM" id="SignalP"/>
    </source>
</evidence>
<evidence type="ECO:0000313" key="3">
    <source>
        <dbReference type="Proteomes" id="UP000235916"/>
    </source>
</evidence>
<evidence type="ECO:0008006" key="4">
    <source>
        <dbReference type="Google" id="ProtNLM"/>
    </source>
</evidence>
<protein>
    <recommendedName>
        <fullName evidence="4">PEP-CTERM protein-sorting domain-containing protein</fullName>
    </recommendedName>
</protein>
<evidence type="ECO:0000313" key="2">
    <source>
        <dbReference type="EMBL" id="PND39196.1"/>
    </source>
</evidence>
<feature type="signal peptide" evidence="1">
    <location>
        <begin position="1"/>
        <end position="23"/>
    </location>
</feature>
<sequence>MFKQAAALLLSGAALLASSLAHADTVWAWSYSGSGVTASGTLTTGGAALVPEDILSISGTRNGQTILGLVPLGEDSNFLYDNKFVNDGAYFSEAGLLFDVGGGDAGHFNVYFFEGQHFDLQVIDGQAIEIPISFSVTAVPEAATYVYMALGLAGLGALSRRRRGVATSA</sequence>
<keyword evidence="3" id="KW-1185">Reference proteome</keyword>
<keyword evidence="1" id="KW-0732">Signal</keyword>
<name>A0A2N8L0G7_9BURK</name>
<proteinExistence type="predicted"/>
<accession>A0A2N8L0G7</accession>
<dbReference type="InterPro" id="IPR017756">
    <property type="entry name" value="TM_Gly-Cys-Arg_CS"/>
</dbReference>
<comment type="caution">
    <text evidence="2">The sequence shown here is derived from an EMBL/GenBank/DDBJ whole genome shotgun (WGS) entry which is preliminary data.</text>
</comment>
<dbReference type="Proteomes" id="UP000235916">
    <property type="component" value="Unassembled WGS sequence"/>
</dbReference>
<feature type="chain" id="PRO_5014866983" description="PEP-CTERM protein-sorting domain-containing protein" evidence="1">
    <location>
        <begin position="24"/>
        <end position="169"/>
    </location>
</feature>
<dbReference type="NCBIfam" id="TIGR03382">
    <property type="entry name" value="GC_trans_RRR"/>
    <property type="match status" value="1"/>
</dbReference>
<organism evidence="2 3">
    <name type="scientific">Kinneretia aquatilis</name>
    <dbReference type="NCBI Taxonomy" id="2070761"/>
    <lineage>
        <taxon>Bacteria</taxon>
        <taxon>Pseudomonadati</taxon>
        <taxon>Pseudomonadota</taxon>
        <taxon>Betaproteobacteria</taxon>
        <taxon>Burkholderiales</taxon>
        <taxon>Sphaerotilaceae</taxon>
        <taxon>Roseateles</taxon>
    </lineage>
</organism>